<accession>A0A1P8K2E6</accession>
<keyword evidence="1" id="KW-0560">Oxidoreductase</keyword>
<gene>
    <name evidence="3" type="ORF">RD110_25670</name>
</gene>
<dbReference type="Proteomes" id="UP000186609">
    <property type="component" value="Chromosome"/>
</dbReference>
<feature type="domain" description="FAD dependent oxidoreductase" evidence="2">
    <location>
        <begin position="13"/>
        <end position="361"/>
    </location>
</feature>
<protein>
    <submittedName>
        <fullName evidence="3">FAD-dependent oxidoreductase</fullName>
    </submittedName>
</protein>
<organism evidence="3 4">
    <name type="scientific">Rhodoferax koreensis</name>
    <dbReference type="NCBI Taxonomy" id="1842727"/>
    <lineage>
        <taxon>Bacteria</taxon>
        <taxon>Pseudomonadati</taxon>
        <taxon>Pseudomonadota</taxon>
        <taxon>Betaproteobacteria</taxon>
        <taxon>Burkholderiales</taxon>
        <taxon>Comamonadaceae</taxon>
        <taxon>Rhodoferax</taxon>
    </lineage>
</organism>
<dbReference type="OrthoDB" id="8713780at2"/>
<evidence type="ECO:0000256" key="1">
    <source>
        <dbReference type="ARBA" id="ARBA00023002"/>
    </source>
</evidence>
<reference evidence="3 4" key="1">
    <citation type="submission" date="2017-01" db="EMBL/GenBank/DDBJ databases">
        <authorList>
            <person name="Mah S.A."/>
            <person name="Swanson W.J."/>
            <person name="Moy G.W."/>
            <person name="Vacquier V.D."/>
        </authorList>
    </citation>
    <scope>NUCLEOTIDE SEQUENCE [LARGE SCALE GENOMIC DNA]</scope>
    <source>
        <strain evidence="3 4">DCY110</strain>
    </source>
</reference>
<name>A0A1P8K2E6_9BURK</name>
<dbReference type="InterPro" id="IPR036188">
    <property type="entry name" value="FAD/NAD-bd_sf"/>
</dbReference>
<keyword evidence="4" id="KW-1185">Reference proteome</keyword>
<dbReference type="PANTHER" id="PTHR13847">
    <property type="entry name" value="SARCOSINE DEHYDROGENASE-RELATED"/>
    <property type="match status" value="1"/>
</dbReference>
<dbReference type="RefSeq" id="WP_076203598.1">
    <property type="nucleotide sequence ID" value="NZ_CP019236.1"/>
</dbReference>
<evidence type="ECO:0000259" key="2">
    <source>
        <dbReference type="Pfam" id="PF01266"/>
    </source>
</evidence>
<dbReference type="SUPFAM" id="SSF51905">
    <property type="entry name" value="FAD/NAD(P)-binding domain"/>
    <property type="match status" value="1"/>
</dbReference>
<sequence length="385" mass="41000">MKPDNAGLPRGSDVIVIGGGFHGTSSAFHLARRGAKVTLLESEYCARHASGVNAGGVRTLGRHFAEVPLARASLGLWHDLPELLGADLAADASFVASGQLQIAETPQELDKLRHRVAELHALGFTHEVIVDAQQVREIAPRLAHHVVGGIWVRDDGHAVPYRAVTAFRHAAQRLGAQFHEATPAQTIERIGDRWKVTTHRGSFVAPWLVNAAGAWSGDFAAQAGDVVPMQPGGLMLMITQRVPHFVDPVLGAAGRPLSFKQFANGTVLIGGGLRCGADVVRRHGEVDFMKLSSSAQTVTDLFPHLGPINIVRAWAGVEAFMPDDIPVIGPSRHAPQLVHAFGFSAHGFELGPIGGQIVSELVLDGSSSLPIAPFAVDRFATAHLH</sequence>
<dbReference type="Gene3D" id="3.30.9.10">
    <property type="entry name" value="D-Amino Acid Oxidase, subunit A, domain 2"/>
    <property type="match status" value="1"/>
</dbReference>
<dbReference type="KEGG" id="rhy:RD110_25670"/>
<dbReference type="Gene3D" id="3.50.50.60">
    <property type="entry name" value="FAD/NAD(P)-binding domain"/>
    <property type="match status" value="1"/>
</dbReference>
<dbReference type="AlphaFoldDB" id="A0A1P8K2E6"/>
<dbReference type="Pfam" id="PF01266">
    <property type="entry name" value="DAO"/>
    <property type="match status" value="1"/>
</dbReference>
<dbReference type="GO" id="GO:0005737">
    <property type="term" value="C:cytoplasm"/>
    <property type="evidence" value="ECO:0007669"/>
    <property type="project" value="TreeGrafter"/>
</dbReference>
<dbReference type="GO" id="GO:0016491">
    <property type="term" value="F:oxidoreductase activity"/>
    <property type="evidence" value="ECO:0007669"/>
    <property type="project" value="UniProtKB-KW"/>
</dbReference>
<evidence type="ECO:0000313" key="3">
    <source>
        <dbReference type="EMBL" id="APW40170.1"/>
    </source>
</evidence>
<proteinExistence type="predicted"/>
<dbReference type="InterPro" id="IPR006076">
    <property type="entry name" value="FAD-dep_OxRdtase"/>
</dbReference>
<dbReference type="STRING" id="1842727.RD110_25670"/>
<evidence type="ECO:0000313" key="4">
    <source>
        <dbReference type="Proteomes" id="UP000186609"/>
    </source>
</evidence>
<dbReference type="EMBL" id="CP019236">
    <property type="protein sequence ID" value="APW40170.1"/>
    <property type="molecule type" value="Genomic_DNA"/>
</dbReference>